<protein>
    <recommendedName>
        <fullName evidence="4">Lipoprotein</fullName>
    </recommendedName>
</protein>
<accession>A0A502DQL4</accession>
<gene>
    <name evidence="2" type="ORF">EAH82_12685</name>
</gene>
<evidence type="ECO:0000256" key="1">
    <source>
        <dbReference type="SAM" id="SignalP"/>
    </source>
</evidence>
<evidence type="ECO:0000313" key="3">
    <source>
        <dbReference type="Proteomes" id="UP000319212"/>
    </source>
</evidence>
<dbReference type="AlphaFoldDB" id="A0A502DQL4"/>
<dbReference type="OrthoDB" id="8780920at2"/>
<comment type="caution">
    <text evidence="2">The sequence shown here is derived from an EMBL/GenBank/DDBJ whole genome shotgun (WGS) entry which is preliminary data.</text>
</comment>
<dbReference type="Proteomes" id="UP000319212">
    <property type="component" value="Unassembled WGS sequence"/>
</dbReference>
<proteinExistence type="predicted"/>
<dbReference type="EMBL" id="RCZI01000003">
    <property type="protein sequence ID" value="TPG27623.1"/>
    <property type="molecule type" value="Genomic_DNA"/>
</dbReference>
<sequence>MKRACWAGAAVALALASTGCSSLLAEGGAAGAGIVGGALASAVTDNAGVAAGIGIGVQAATRAGIQYGQRKIHGEAQQQIARVAGPLKVGQVQPWQTVHALPLEPEEAGRVAVSRVISTGELDCKEIVFSVDRSAGEKLPSSAFYIASICRSSGRWDWASAEPATARWGALQ</sequence>
<feature type="signal peptide" evidence="1">
    <location>
        <begin position="1"/>
        <end position="25"/>
    </location>
</feature>
<feature type="chain" id="PRO_5021441630" description="Lipoprotein" evidence="1">
    <location>
        <begin position="26"/>
        <end position="172"/>
    </location>
</feature>
<evidence type="ECO:0000313" key="2">
    <source>
        <dbReference type="EMBL" id="TPG27623.1"/>
    </source>
</evidence>
<evidence type="ECO:0008006" key="4">
    <source>
        <dbReference type="Google" id="ProtNLM"/>
    </source>
</evidence>
<organism evidence="2 3">
    <name type="scientific">Variovorax guangxiensis</name>
    <dbReference type="NCBI Taxonomy" id="1775474"/>
    <lineage>
        <taxon>Bacteria</taxon>
        <taxon>Pseudomonadati</taxon>
        <taxon>Pseudomonadota</taxon>
        <taxon>Betaproteobacteria</taxon>
        <taxon>Burkholderiales</taxon>
        <taxon>Comamonadaceae</taxon>
        <taxon>Variovorax</taxon>
    </lineage>
</organism>
<dbReference type="RefSeq" id="WP_140842375.1">
    <property type="nucleotide sequence ID" value="NZ_RCZI01000003.1"/>
</dbReference>
<keyword evidence="1" id="KW-0732">Signal</keyword>
<reference evidence="2 3" key="1">
    <citation type="journal article" date="2019" name="Environ. Microbiol.">
        <title>Species interactions and distinct microbial communities in high Arctic permafrost affected cryosols are associated with the CH4 and CO2 gas fluxes.</title>
        <authorList>
            <person name="Altshuler I."/>
            <person name="Hamel J."/>
            <person name="Turney S."/>
            <person name="Magnuson E."/>
            <person name="Levesque R."/>
            <person name="Greer C."/>
            <person name="Whyte L.G."/>
        </authorList>
    </citation>
    <scope>NUCLEOTIDE SEQUENCE [LARGE SCALE GENOMIC DNA]</scope>
    <source>
        <strain evidence="2 3">S06.C</strain>
    </source>
</reference>
<name>A0A502DQL4_9BURK</name>
<dbReference type="PROSITE" id="PS51257">
    <property type="entry name" value="PROKAR_LIPOPROTEIN"/>
    <property type="match status" value="1"/>
</dbReference>